<evidence type="ECO:0000313" key="1">
    <source>
        <dbReference type="EMBL" id="SVE29308.1"/>
    </source>
</evidence>
<name>A0A383CCJ7_9ZZZZ</name>
<dbReference type="AlphaFoldDB" id="A0A383CCJ7"/>
<accession>A0A383CCJ7</accession>
<feature type="non-terminal residue" evidence="1">
    <location>
        <position position="1"/>
    </location>
</feature>
<feature type="non-terminal residue" evidence="1">
    <location>
        <position position="241"/>
    </location>
</feature>
<gene>
    <name evidence="1" type="ORF">METZ01_LOCUS482162</name>
</gene>
<dbReference type="EMBL" id="UINC01207287">
    <property type="protein sequence ID" value="SVE29308.1"/>
    <property type="molecule type" value="Genomic_DNA"/>
</dbReference>
<protein>
    <recommendedName>
        <fullName evidence="2">NHR domain-containing protein</fullName>
    </recommendedName>
</protein>
<reference evidence="1" key="1">
    <citation type="submission" date="2018-05" db="EMBL/GenBank/DDBJ databases">
        <authorList>
            <person name="Lanie J.A."/>
            <person name="Ng W.-L."/>
            <person name="Kazmierczak K.M."/>
            <person name="Andrzejewski T.M."/>
            <person name="Davidsen T.M."/>
            <person name="Wayne K.J."/>
            <person name="Tettelin H."/>
            <person name="Glass J.I."/>
            <person name="Rusch D."/>
            <person name="Podicherti R."/>
            <person name="Tsui H.-C.T."/>
            <person name="Winkler M.E."/>
        </authorList>
    </citation>
    <scope>NUCLEOTIDE SEQUENCE</scope>
</reference>
<proteinExistence type="predicted"/>
<organism evidence="1">
    <name type="scientific">marine metagenome</name>
    <dbReference type="NCBI Taxonomy" id="408172"/>
    <lineage>
        <taxon>unclassified sequences</taxon>
        <taxon>metagenomes</taxon>
        <taxon>ecological metagenomes</taxon>
    </lineage>
</organism>
<evidence type="ECO:0008006" key="2">
    <source>
        <dbReference type="Google" id="ProtNLM"/>
    </source>
</evidence>
<sequence>WVLRTKDGNGEIKDAKVTLTRGDRLSHPTALGGGEVEFTVDMKGAPTWFEIRMRLFVEEAGESNSPALACRLLRSGTFFYCMGTTHQHNNRRRIDPNKAQAVIRIHNEDDQVFVHVNGEQLFSHKLRNGRPGRGIEFNLQNSNSTASSVMLSKFKSSSNALYMGKDTRVKLLTLPRLRKSNPPQHIIAATNGDLVRGELLGLTDKATRFRSKLREVQIPRERIAGIVWLQNEEDHPPPTGN</sequence>